<evidence type="ECO:0000313" key="2">
    <source>
        <dbReference type="Proteomes" id="UP000226037"/>
    </source>
</evidence>
<protein>
    <submittedName>
        <fullName evidence="1">Uncharacterized protein</fullName>
    </submittedName>
</protein>
<organism evidence="1 2">
    <name type="scientific">Mycobacterium phage Phabba</name>
    <dbReference type="NCBI Taxonomy" id="2027899"/>
    <lineage>
        <taxon>Viruses</taxon>
        <taxon>Duplodnaviria</taxon>
        <taxon>Heunggongvirae</taxon>
        <taxon>Uroviricota</taxon>
        <taxon>Caudoviricetes</taxon>
        <taxon>Ceeclamvirinae</taxon>
        <taxon>Myrnavirus</taxon>
        <taxon>Myrnavirus phabba</taxon>
        <taxon>Myranavirus phabba</taxon>
    </lineage>
</organism>
<dbReference type="Proteomes" id="UP000226037">
    <property type="component" value="Segment"/>
</dbReference>
<name>A0A249XS93_9CAUD</name>
<keyword evidence="2" id="KW-1185">Reference proteome</keyword>
<dbReference type="EMBL" id="MF668280">
    <property type="protein sequence ID" value="ASZ74605.1"/>
    <property type="molecule type" value="Genomic_DNA"/>
</dbReference>
<reference evidence="2" key="1">
    <citation type="submission" date="2017-08" db="EMBL/GenBank/DDBJ databases">
        <authorList>
            <person name="de Groot N.N."/>
        </authorList>
    </citation>
    <scope>NUCLEOTIDE SEQUENCE [LARGE SCALE GENOMIC DNA]</scope>
</reference>
<gene>
    <name evidence="1" type="ORF">SEA_PHABBA_30</name>
</gene>
<evidence type="ECO:0000313" key="1">
    <source>
        <dbReference type="EMBL" id="ASZ74605.1"/>
    </source>
</evidence>
<proteinExistence type="predicted"/>
<sequence>MEVHRTDIQLEGVSVEVSTSDLDYLGPPETCLFWVHRDRRESVVVEQYDDWVQAVQGHVNWTADVARIAQVVAEYRRGQTESMRQRETELRRRF</sequence>
<accession>A0A249XS93</accession>